<evidence type="ECO:0000313" key="2">
    <source>
        <dbReference type="EMBL" id="MBD1364928.1"/>
    </source>
</evidence>
<proteinExistence type="predicted"/>
<dbReference type="Pfam" id="PF07883">
    <property type="entry name" value="Cupin_2"/>
    <property type="match status" value="1"/>
</dbReference>
<dbReference type="RefSeq" id="WP_191189582.1">
    <property type="nucleotide sequence ID" value="NZ_JACWMY010000006.1"/>
</dbReference>
<dbReference type="InterPro" id="IPR013096">
    <property type="entry name" value="Cupin_2"/>
</dbReference>
<dbReference type="InterPro" id="IPR014710">
    <property type="entry name" value="RmlC-like_jellyroll"/>
</dbReference>
<keyword evidence="3" id="KW-1185">Reference proteome</keyword>
<protein>
    <submittedName>
        <fullName evidence="2">Quercetin 2,3-dioxygenase</fullName>
    </submittedName>
</protein>
<dbReference type="PANTHER" id="PTHR36440:SF1">
    <property type="entry name" value="PUTATIVE (AFU_ORTHOLOGUE AFUA_8G07350)-RELATED"/>
    <property type="match status" value="1"/>
</dbReference>
<dbReference type="EMBL" id="JACWMY010000006">
    <property type="protein sequence ID" value="MBD1364928.1"/>
    <property type="molecule type" value="Genomic_DNA"/>
</dbReference>
<organism evidence="2 3">
    <name type="scientific">Mucilaginibacter pankratovii</name>
    <dbReference type="NCBI Taxonomy" id="2772110"/>
    <lineage>
        <taxon>Bacteria</taxon>
        <taxon>Pseudomonadati</taxon>
        <taxon>Bacteroidota</taxon>
        <taxon>Sphingobacteriia</taxon>
        <taxon>Sphingobacteriales</taxon>
        <taxon>Sphingobacteriaceae</taxon>
        <taxon>Mucilaginibacter</taxon>
    </lineage>
</organism>
<dbReference type="SUPFAM" id="SSF51182">
    <property type="entry name" value="RmlC-like cupins"/>
    <property type="match status" value="1"/>
</dbReference>
<sequence length="163" mass="17269">MNNNTNIAKGFATTAGEGERIWFVADTLTLKATAASTGKSYTVVECLTSPGGGPPPHIHTNEDEFWYVLDGTFEIHIGDEVHAIGPGGFAFGPRGTPHHFRNTATTPSRILLAFTPGGIEDFFRESGQPAINDGPAPSVDEAEIARMTAAAPKYGIQRAAAEN</sequence>
<dbReference type="Gene3D" id="2.60.120.10">
    <property type="entry name" value="Jelly Rolls"/>
    <property type="match status" value="1"/>
</dbReference>
<comment type="caution">
    <text evidence="2">The sequence shown here is derived from an EMBL/GenBank/DDBJ whole genome shotgun (WGS) entry which is preliminary data.</text>
</comment>
<accession>A0ABR7WRJ5</accession>
<evidence type="ECO:0000259" key="1">
    <source>
        <dbReference type="Pfam" id="PF07883"/>
    </source>
</evidence>
<feature type="domain" description="Cupin type-2" evidence="1">
    <location>
        <begin position="49"/>
        <end position="113"/>
    </location>
</feature>
<name>A0ABR7WRJ5_9SPHI</name>
<dbReference type="Proteomes" id="UP000606600">
    <property type="component" value="Unassembled WGS sequence"/>
</dbReference>
<gene>
    <name evidence="2" type="ORF">IDJ77_13985</name>
</gene>
<reference evidence="2 3" key="1">
    <citation type="submission" date="2020-09" db="EMBL/GenBank/DDBJ databases">
        <title>Novel species of Mucilaginibacter isolated from a glacier on the Tibetan Plateau.</title>
        <authorList>
            <person name="Liu Q."/>
            <person name="Xin Y.-H."/>
        </authorList>
    </citation>
    <scope>NUCLEOTIDE SEQUENCE [LARGE SCALE GENOMIC DNA]</scope>
    <source>
        <strain evidence="2 3">ZT4R22</strain>
    </source>
</reference>
<dbReference type="PANTHER" id="PTHR36440">
    <property type="entry name" value="PUTATIVE (AFU_ORTHOLOGUE AFUA_8G07350)-RELATED"/>
    <property type="match status" value="1"/>
</dbReference>
<dbReference type="InterPro" id="IPR053146">
    <property type="entry name" value="QDO-like"/>
</dbReference>
<dbReference type="InterPro" id="IPR011051">
    <property type="entry name" value="RmlC_Cupin_sf"/>
</dbReference>
<dbReference type="CDD" id="cd02215">
    <property type="entry name" value="cupin_QDO_N_C"/>
    <property type="match status" value="1"/>
</dbReference>
<evidence type="ECO:0000313" key="3">
    <source>
        <dbReference type="Proteomes" id="UP000606600"/>
    </source>
</evidence>